<evidence type="ECO:0000313" key="2">
    <source>
        <dbReference type="EMBL" id="OEU99608.1"/>
    </source>
</evidence>
<organism evidence="2 3">
    <name type="scientific">Streptomyces qinglanensis</name>
    <dbReference type="NCBI Taxonomy" id="943816"/>
    <lineage>
        <taxon>Bacteria</taxon>
        <taxon>Bacillati</taxon>
        <taxon>Actinomycetota</taxon>
        <taxon>Actinomycetes</taxon>
        <taxon>Kitasatosporales</taxon>
        <taxon>Streptomycetaceae</taxon>
        <taxon>Streptomyces</taxon>
    </lineage>
</organism>
<accession>A0A1E7K6P2</accession>
<reference evidence="2 3" key="1">
    <citation type="journal article" date="2016" name="Front. Microbiol.">
        <title>Comparative Genomics Analysis of Streptomyces Species Reveals Their Adaptation to the Marine Environment and Their Diversity at the Genomic Level.</title>
        <authorList>
            <person name="Tian X."/>
            <person name="Zhang Z."/>
            <person name="Yang T."/>
            <person name="Chen M."/>
            <person name="Li J."/>
            <person name="Chen F."/>
            <person name="Yang J."/>
            <person name="Li W."/>
            <person name="Zhang B."/>
            <person name="Zhang Z."/>
            <person name="Wu J."/>
            <person name="Zhang C."/>
            <person name="Long L."/>
            <person name="Xiao J."/>
        </authorList>
    </citation>
    <scope>NUCLEOTIDE SEQUENCE [LARGE SCALE GENOMIC DNA]</scope>
    <source>
        <strain evidence="2 3">SCSIO M10379</strain>
    </source>
</reference>
<protein>
    <recommendedName>
        <fullName evidence="4">Tetratricopeptide repeat-containing protein</fullName>
    </recommendedName>
</protein>
<evidence type="ECO:0008006" key="4">
    <source>
        <dbReference type="Google" id="ProtNLM"/>
    </source>
</evidence>
<dbReference type="PATRIC" id="fig|943816.4.peg.3370"/>
<gene>
    <name evidence="2" type="ORF">AN217_19315</name>
</gene>
<feature type="compositionally biased region" description="Low complexity" evidence="1">
    <location>
        <begin position="120"/>
        <end position="130"/>
    </location>
</feature>
<dbReference type="RefSeq" id="WP_069992410.1">
    <property type="nucleotide sequence ID" value="NZ_LJGV01000022.1"/>
</dbReference>
<feature type="region of interest" description="Disordered" evidence="1">
    <location>
        <begin position="1"/>
        <end position="23"/>
    </location>
</feature>
<dbReference type="AlphaFoldDB" id="A0A1E7K6P2"/>
<feature type="compositionally biased region" description="Low complexity" evidence="1">
    <location>
        <begin position="168"/>
        <end position="187"/>
    </location>
</feature>
<proteinExistence type="predicted"/>
<sequence length="364" mass="37906">MLDTPDGPAHGHRSEPVGDTAPPLLADRFEALIARNGSVALNGERLPVASGEEVHVAVLDAIHRAAQERGEPVEATVLDLREGGYATHIRVAPDGSSQLVEPQAEVTAEEPPTSGPQRSGPEAEQGGFEAAPPPEPGPPAPGPSGVEESGGGTPVSAGAESEPEEVAASRTSASRAPASRTPASRTSGFREPAPPAARTDVPGSDPAGSTGPAVPGELAEAVSHINRAAAQGEAQRAMVLAFRLREHAVRSYGEEHPYALEARDLEAFVARQGGNYGKATEVYLELARICHQQGDHRAYGYLRRAVGNWYLLADPGKVLTRGQALLSAWSLLAAQDGPAADDTTLPRHVRLRMDALAEPAGGQL</sequence>
<evidence type="ECO:0000256" key="1">
    <source>
        <dbReference type="SAM" id="MobiDB-lite"/>
    </source>
</evidence>
<feature type="compositionally biased region" description="Pro residues" evidence="1">
    <location>
        <begin position="131"/>
        <end position="142"/>
    </location>
</feature>
<dbReference type="Proteomes" id="UP000175829">
    <property type="component" value="Unassembled WGS sequence"/>
</dbReference>
<name>A0A1E7K6P2_9ACTN</name>
<dbReference type="EMBL" id="LJGV01000022">
    <property type="protein sequence ID" value="OEU99608.1"/>
    <property type="molecule type" value="Genomic_DNA"/>
</dbReference>
<evidence type="ECO:0000313" key="3">
    <source>
        <dbReference type="Proteomes" id="UP000175829"/>
    </source>
</evidence>
<feature type="region of interest" description="Disordered" evidence="1">
    <location>
        <begin position="92"/>
        <end position="215"/>
    </location>
</feature>
<comment type="caution">
    <text evidence="2">The sequence shown here is derived from an EMBL/GenBank/DDBJ whole genome shotgun (WGS) entry which is preliminary data.</text>
</comment>